<dbReference type="SUPFAM" id="SSF56214">
    <property type="entry name" value="4'-phosphopantetheinyl transferase"/>
    <property type="match status" value="1"/>
</dbReference>
<dbReference type="EMBL" id="ABNSCA010000013">
    <property type="protein sequence ID" value="ELN6934045.1"/>
    <property type="molecule type" value="Genomic_DNA"/>
</dbReference>
<evidence type="ECO:0000256" key="3">
    <source>
        <dbReference type="ARBA" id="ARBA00008342"/>
    </source>
</evidence>
<comment type="function">
    <text evidence="1">Involved in the biosynthesis of the siderophore enterobactin (enterochelin), which is a macrocyclic trimeric lactone of N-(2,3-dihydroxybenzoyl)-serine. The serine trilactone serves as a scaffolding for the three catechol functionalities that provide hexadentate coordination for the tightly ligated iron(2+) atoms. Plays an essential role in the assembly of the enterobactin by catalyzing the transfer of the 4'-phosphopantetheine (Ppant) moiety from coenzyme A to the apo-domains of both EntB (ArCP domain) and EntF (PCP domain) to yield their holo-forms which make them competent for the activation of 2,3-dihydroxybenzoate (DHB) and L-serine, respectively.</text>
</comment>
<evidence type="ECO:0000256" key="10">
    <source>
        <dbReference type="ARBA" id="ARBA00049176"/>
    </source>
</evidence>
<dbReference type="GO" id="GO:0009366">
    <property type="term" value="C:enterobactin synthetase complex"/>
    <property type="evidence" value="ECO:0007669"/>
    <property type="project" value="InterPro"/>
</dbReference>
<evidence type="ECO:0000256" key="9">
    <source>
        <dbReference type="ARBA" id="ARBA00031996"/>
    </source>
</evidence>
<dbReference type="RefSeq" id="WP_198107133.1">
    <property type="nucleotide sequence ID" value="NZ_CAWPVW010000064.1"/>
</dbReference>
<name>A0AAI9CWP3_9VIBR</name>
<evidence type="ECO:0000256" key="6">
    <source>
        <dbReference type="ARBA" id="ARBA00022679"/>
    </source>
</evidence>
<evidence type="ECO:0000256" key="1">
    <source>
        <dbReference type="ARBA" id="ARBA00003937"/>
    </source>
</evidence>
<comment type="caution">
    <text evidence="15">The sequence shown here is derived from an EMBL/GenBank/DDBJ whole genome shotgun (WGS) entry which is preliminary data.</text>
</comment>
<gene>
    <name evidence="15" type="ORF">RZY48_003519</name>
</gene>
<evidence type="ECO:0000256" key="11">
    <source>
        <dbReference type="ARBA" id="ARBA00049191"/>
    </source>
</evidence>
<dbReference type="GO" id="GO:0008897">
    <property type="term" value="F:holo-[acyl-carrier-protein] synthase activity"/>
    <property type="evidence" value="ECO:0007669"/>
    <property type="project" value="InterPro"/>
</dbReference>
<feature type="binding site" evidence="13">
    <location>
        <position position="27"/>
    </location>
    <ligand>
        <name>Mg(2+)</name>
        <dbReference type="ChEBI" id="CHEBI:18420"/>
    </ligand>
</feature>
<organism evidence="15 16">
    <name type="scientific">Vibrio navarrensis</name>
    <dbReference type="NCBI Taxonomy" id="29495"/>
    <lineage>
        <taxon>Bacteria</taxon>
        <taxon>Pseudomonadati</taxon>
        <taxon>Pseudomonadota</taxon>
        <taxon>Gammaproteobacteria</taxon>
        <taxon>Vibrionales</taxon>
        <taxon>Vibrionaceae</taxon>
        <taxon>Vibrio</taxon>
    </lineage>
</organism>
<keyword evidence="7" id="KW-0259">Enterobactin biosynthesis</keyword>
<evidence type="ECO:0000259" key="14">
    <source>
        <dbReference type="Pfam" id="PF01648"/>
    </source>
</evidence>
<evidence type="ECO:0000256" key="4">
    <source>
        <dbReference type="ARBA" id="ARBA00011503"/>
    </source>
</evidence>
<evidence type="ECO:0000256" key="5">
    <source>
        <dbReference type="ARBA" id="ARBA00019087"/>
    </source>
</evidence>
<keyword evidence="13" id="KW-0460">Magnesium</keyword>
<dbReference type="Proteomes" id="UP001253463">
    <property type="component" value="Unassembled WGS sequence"/>
</dbReference>
<dbReference type="PANTHER" id="PTHR38096">
    <property type="entry name" value="ENTEROBACTIN SYNTHASE COMPONENT D"/>
    <property type="match status" value="1"/>
</dbReference>
<comment type="subunit">
    <text evidence="4">EntB, EntD, EntE, and EntF form a multienzyme complex called enterobactin synthase.</text>
</comment>
<evidence type="ECO:0000256" key="2">
    <source>
        <dbReference type="ARBA" id="ARBA00004993"/>
    </source>
</evidence>
<evidence type="ECO:0000313" key="16">
    <source>
        <dbReference type="Proteomes" id="UP001253463"/>
    </source>
</evidence>
<comment type="catalytic activity">
    <reaction evidence="10">
        <text>apo-[aryl-carrier protein] + CoA = holo-[aryl-carrier protein] + adenosine 3',5'-bisphosphate + H(+)</text>
        <dbReference type="Rhea" id="RHEA:48404"/>
        <dbReference type="Rhea" id="RHEA-COMP:15903"/>
        <dbReference type="Rhea" id="RHEA-COMP:17557"/>
        <dbReference type="ChEBI" id="CHEBI:15378"/>
        <dbReference type="ChEBI" id="CHEBI:29999"/>
        <dbReference type="ChEBI" id="CHEBI:57287"/>
        <dbReference type="ChEBI" id="CHEBI:58343"/>
        <dbReference type="ChEBI" id="CHEBI:64479"/>
    </reaction>
</comment>
<dbReference type="GO" id="GO:0000287">
    <property type="term" value="F:magnesium ion binding"/>
    <property type="evidence" value="ECO:0007669"/>
    <property type="project" value="InterPro"/>
</dbReference>
<dbReference type="InterPro" id="IPR037143">
    <property type="entry name" value="4-PPantetheinyl_Trfase_dom_sf"/>
</dbReference>
<keyword evidence="6 15" id="KW-0808">Transferase</keyword>
<dbReference type="GO" id="GO:0009239">
    <property type="term" value="P:enterobactin biosynthetic process"/>
    <property type="evidence" value="ECO:0007669"/>
    <property type="project" value="UniProtKB-KW"/>
</dbReference>
<dbReference type="AlphaFoldDB" id="A0AAI9CWP3"/>
<dbReference type="GO" id="GO:0005886">
    <property type="term" value="C:plasma membrane"/>
    <property type="evidence" value="ECO:0007669"/>
    <property type="project" value="TreeGrafter"/>
</dbReference>
<protein>
    <recommendedName>
        <fullName evidence="5">Enterobactin synthase component D</fullName>
    </recommendedName>
    <alternativeName>
        <fullName evidence="8">4'-phosphopantetheinyl transferase EntD</fullName>
    </alternativeName>
    <alternativeName>
        <fullName evidence="9">Enterochelin synthase D</fullName>
    </alternativeName>
</protein>
<reference evidence="15" key="1">
    <citation type="submission" date="2023-10" db="EMBL/GenBank/DDBJ databases">
        <authorList>
            <consortium name="PulseNet: The National Subtyping Network for Foodborne Disease Surveillance"/>
        </authorList>
    </citation>
    <scope>NUCLEOTIDE SEQUENCE</scope>
    <source>
        <strain evidence="15">PNUSAV004886</strain>
    </source>
</reference>
<keyword evidence="13" id="KW-0479">Metal-binding</keyword>
<feature type="domain" description="4'-phosphopantetheinyl transferase" evidence="14">
    <location>
        <begin position="23"/>
        <end position="79"/>
    </location>
</feature>
<sequence length="99" mass="10818">MGLFRISLPFVACAVTTQPQALLGLDIEETLSFAVARSTQAMVGPPDEWALLLEKIKLTQAVTLLFSAKQCVFKAWFPLDQSLARAIYLARSVGVDDGF</sequence>
<evidence type="ECO:0000256" key="12">
    <source>
        <dbReference type="PIRSR" id="PIRSR603542-1"/>
    </source>
</evidence>
<dbReference type="Pfam" id="PF01648">
    <property type="entry name" value="ACPS"/>
    <property type="match status" value="1"/>
</dbReference>
<feature type="binding site" evidence="12">
    <location>
        <position position="26"/>
    </location>
    <ligand>
        <name>CoA</name>
        <dbReference type="ChEBI" id="CHEBI:57287"/>
    </ligand>
</feature>
<accession>A0AAI9CWP3</accession>
<proteinExistence type="inferred from homology"/>
<comment type="catalytic activity">
    <reaction evidence="11">
        <text>apo-[peptidyl-carrier protein] + CoA = holo-[peptidyl-carrier protein] + adenosine 3',5'-bisphosphate + H(+)</text>
        <dbReference type="Rhea" id="RHEA:46228"/>
        <dbReference type="Rhea" id="RHEA-COMP:11479"/>
        <dbReference type="Rhea" id="RHEA-COMP:11480"/>
        <dbReference type="ChEBI" id="CHEBI:15378"/>
        <dbReference type="ChEBI" id="CHEBI:29999"/>
        <dbReference type="ChEBI" id="CHEBI:57287"/>
        <dbReference type="ChEBI" id="CHEBI:58343"/>
        <dbReference type="ChEBI" id="CHEBI:64479"/>
    </reaction>
</comment>
<evidence type="ECO:0000256" key="7">
    <source>
        <dbReference type="ARBA" id="ARBA00023191"/>
    </source>
</evidence>
<feature type="binding site" evidence="13">
    <location>
        <position position="28"/>
    </location>
    <ligand>
        <name>Mg(2+)</name>
        <dbReference type="ChEBI" id="CHEBI:18420"/>
    </ligand>
</feature>
<feature type="binding site" evidence="13">
    <location>
        <position position="26"/>
    </location>
    <ligand>
        <name>Mg(2+)</name>
        <dbReference type="ChEBI" id="CHEBI:18420"/>
    </ligand>
</feature>
<evidence type="ECO:0000313" key="15">
    <source>
        <dbReference type="EMBL" id="ELN6934045.1"/>
    </source>
</evidence>
<comment type="similarity">
    <text evidence="3">Belongs to the P-Pant transferase superfamily. EntD family.</text>
</comment>
<feature type="binding site" evidence="12">
    <location>
        <position position="74"/>
    </location>
    <ligand>
        <name>CoA</name>
        <dbReference type="ChEBI" id="CHEBI:57287"/>
    </ligand>
</feature>
<dbReference type="PANTHER" id="PTHR38096:SF1">
    <property type="entry name" value="ENTEROBACTIN SYNTHASE COMPONENT D"/>
    <property type="match status" value="1"/>
</dbReference>
<comment type="pathway">
    <text evidence="2">Siderophore biosynthesis; enterobactin biosynthesis.</text>
</comment>
<evidence type="ECO:0000256" key="13">
    <source>
        <dbReference type="PIRSR" id="PIRSR603542-2"/>
    </source>
</evidence>
<evidence type="ECO:0000256" key="8">
    <source>
        <dbReference type="ARBA" id="ARBA00029894"/>
    </source>
</evidence>
<comment type="cofactor">
    <cofactor evidence="13">
        <name>Mg(2+)</name>
        <dbReference type="ChEBI" id="CHEBI:18420"/>
    </cofactor>
</comment>
<dbReference type="InterPro" id="IPR008278">
    <property type="entry name" value="4-PPantetheinyl_Trfase_dom"/>
</dbReference>
<dbReference type="InterPro" id="IPR003542">
    <property type="entry name" value="Enbac_synth_compD-like"/>
</dbReference>